<organism evidence="2 3">
    <name type="scientific">Gemmata algarum</name>
    <dbReference type="NCBI Taxonomy" id="2975278"/>
    <lineage>
        <taxon>Bacteria</taxon>
        <taxon>Pseudomonadati</taxon>
        <taxon>Planctomycetota</taxon>
        <taxon>Planctomycetia</taxon>
        <taxon>Gemmatales</taxon>
        <taxon>Gemmataceae</taxon>
        <taxon>Gemmata</taxon>
    </lineage>
</organism>
<proteinExistence type="predicted"/>
<evidence type="ECO:0000256" key="1">
    <source>
        <dbReference type="SAM" id="MobiDB-lite"/>
    </source>
</evidence>
<gene>
    <name evidence="2" type="ORF">R5W23_005500</name>
</gene>
<comment type="caution">
    <text evidence="2">The sequence shown here is derived from an EMBL/GenBank/DDBJ whole genome shotgun (WGS) entry which is preliminary data.</text>
</comment>
<dbReference type="Proteomes" id="UP001272242">
    <property type="component" value="Unassembled WGS sequence"/>
</dbReference>
<evidence type="ECO:0000313" key="2">
    <source>
        <dbReference type="EMBL" id="MDY3558407.1"/>
    </source>
</evidence>
<reference evidence="3" key="1">
    <citation type="journal article" date="2023" name="Mar. Drugs">
        <title>Gemmata algarum, a Novel Planctomycete Isolated from an Algal Mat, Displays Antimicrobial Activity.</title>
        <authorList>
            <person name="Kumar G."/>
            <person name="Kallscheuer N."/>
            <person name="Kashif M."/>
            <person name="Ahamad S."/>
            <person name="Jagadeeshwari U."/>
            <person name="Pannikurungottu S."/>
            <person name="Haufschild T."/>
            <person name="Kabuu M."/>
            <person name="Sasikala C."/>
            <person name="Jogler C."/>
            <person name="Ramana C."/>
        </authorList>
    </citation>
    <scope>NUCLEOTIDE SEQUENCE [LARGE SCALE GENOMIC DNA]</scope>
    <source>
        <strain evidence="3">JC673</strain>
    </source>
</reference>
<keyword evidence="3" id="KW-1185">Reference proteome</keyword>
<sequence>MKIGGSSPALVPGVQSWSAEDSAQELDGTTAEDGGFEHPDDGLASLRVSAQLVIDITAGDLVSISRGTVVTNLKLYADIGATTPIYTLPVAKVFKSSPKGEINGRFTYDIEIRSVGPYTLADPN</sequence>
<dbReference type="EMBL" id="JAXBLV010000029">
    <property type="protein sequence ID" value="MDY3558407.1"/>
    <property type="molecule type" value="Genomic_DNA"/>
</dbReference>
<accession>A0ABU5EVC0</accession>
<dbReference type="RefSeq" id="WP_261188176.1">
    <property type="nucleotide sequence ID" value="NZ_JAXBLV010000029.1"/>
</dbReference>
<feature type="region of interest" description="Disordered" evidence="1">
    <location>
        <begin position="1"/>
        <end position="40"/>
    </location>
</feature>
<protein>
    <submittedName>
        <fullName evidence="2">Uncharacterized protein</fullName>
    </submittedName>
</protein>
<name>A0ABU5EVC0_9BACT</name>
<evidence type="ECO:0000313" key="3">
    <source>
        <dbReference type="Proteomes" id="UP001272242"/>
    </source>
</evidence>